<comment type="caution">
    <text evidence="2">The sequence shown here is derived from an EMBL/GenBank/DDBJ whole genome shotgun (WGS) entry which is preliminary data.</text>
</comment>
<feature type="transmembrane region" description="Helical" evidence="1">
    <location>
        <begin position="12"/>
        <end position="31"/>
    </location>
</feature>
<feature type="transmembrane region" description="Helical" evidence="1">
    <location>
        <begin position="37"/>
        <end position="62"/>
    </location>
</feature>
<keyword evidence="1" id="KW-0472">Membrane</keyword>
<accession>A0A7J4MTX2</accession>
<proteinExistence type="predicted"/>
<keyword evidence="1" id="KW-1133">Transmembrane helix</keyword>
<dbReference type="AlphaFoldDB" id="A0A7J4MTX2"/>
<evidence type="ECO:0000313" key="2">
    <source>
        <dbReference type="EMBL" id="HIH64097.1"/>
    </source>
</evidence>
<organism evidence="2 3">
    <name type="scientific">Methanothermobacter thermautotrophicus</name>
    <name type="common">Methanobacterium thermoformicicum</name>
    <dbReference type="NCBI Taxonomy" id="145262"/>
    <lineage>
        <taxon>Archaea</taxon>
        <taxon>Methanobacteriati</taxon>
        <taxon>Methanobacteriota</taxon>
        <taxon>Methanomada group</taxon>
        <taxon>Methanobacteria</taxon>
        <taxon>Methanobacteriales</taxon>
        <taxon>Methanobacteriaceae</taxon>
        <taxon>Methanothermobacter</taxon>
    </lineage>
</organism>
<dbReference type="RefSeq" id="WP_286708947.1">
    <property type="nucleotide sequence ID" value="NZ_CP194219.1"/>
</dbReference>
<evidence type="ECO:0000313" key="3">
    <source>
        <dbReference type="Proteomes" id="UP000538031"/>
    </source>
</evidence>
<keyword evidence="1" id="KW-0812">Transmembrane</keyword>
<gene>
    <name evidence="2" type="ORF">HA285_00585</name>
</gene>
<dbReference type="GeneID" id="82296624"/>
<sequence>MKTKINWRVKLALLLVLVSASIYFILYLIFHKPETELFYIGIDLAFVPLEILIVVIVVEAAISRRELSERLEKLNMVIGAFFSETGTEFLREVSPFESNTPFIASRLIMDTSWSSDDFRKIIDEFNGLDFSFELGSEESIELLHYLREFLVSRRKFLLGLLENPNLLEHESFTDMLWAVFHLMEELEAREDITSLPPSDYEHLAGDLTRAYSAVIGEWLGYMEHLSENYPYLFSLAVRKNPFNREARVEVLS</sequence>
<dbReference type="EMBL" id="DUHT01000004">
    <property type="protein sequence ID" value="HIH64097.1"/>
    <property type="molecule type" value="Genomic_DNA"/>
</dbReference>
<reference evidence="3" key="1">
    <citation type="journal article" date="2020" name="bioRxiv">
        <title>A rank-normalized archaeal taxonomy based on genome phylogeny resolves widespread incomplete and uneven classifications.</title>
        <authorList>
            <person name="Rinke C."/>
            <person name="Chuvochina M."/>
            <person name="Mussig A.J."/>
            <person name="Chaumeil P.-A."/>
            <person name="Waite D.W."/>
            <person name="Whitman W.B."/>
            <person name="Parks D.H."/>
            <person name="Hugenholtz P."/>
        </authorList>
    </citation>
    <scope>NUCLEOTIDE SEQUENCE [LARGE SCALE GENOMIC DNA]</scope>
</reference>
<dbReference type="Proteomes" id="UP000538031">
    <property type="component" value="Unassembled WGS sequence"/>
</dbReference>
<protein>
    <submittedName>
        <fullName evidence="2">Uncharacterized protein</fullName>
    </submittedName>
</protein>
<name>A0A7J4MTX2_METTF</name>
<evidence type="ECO:0000256" key="1">
    <source>
        <dbReference type="SAM" id="Phobius"/>
    </source>
</evidence>